<dbReference type="SMART" id="SM00382">
    <property type="entry name" value="AAA"/>
    <property type="match status" value="1"/>
</dbReference>
<dbReference type="GO" id="GO:0005524">
    <property type="term" value="F:ATP binding"/>
    <property type="evidence" value="ECO:0007669"/>
    <property type="project" value="UniProtKB-KW"/>
</dbReference>
<evidence type="ECO:0000313" key="9">
    <source>
        <dbReference type="Proteomes" id="UP000184603"/>
    </source>
</evidence>
<dbReference type="InterPro" id="IPR017871">
    <property type="entry name" value="ABC_transporter-like_CS"/>
</dbReference>
<reference evidence="8 9" key="1">
    <citation type="submission" date="2016-12" db="EMBL/GenBank/DDBJ databases">
        <authorList>
            <person name="Song W.-J."/>
            <person name="Kurnit D.M."/>
        </authorList>
    </citation>
    <scope>NUCLEOTIDE SEQUENCE [LARGE SCALE GENOMIC DNA]</scope>
    <source>
        <strain evidence="8 9">DSM 18488</strain>
    </source>
</reference>
<dbReference type="EMBL" id="FRFE01000001">
    <property type="protein sequence ID" value="SHO42584.1"/>
    <property type="molecule type" value="Genomic_DNA"/>
</dbReference>
<gene>
    <name evidence="8" type="ORF">SAMN02745220_00036</name>
</gene>
<dbReference type="InterPro" id="IPR003439">
    <property type="entry name" value="ABC_transporter-like_ATP-bd"/>
</dbReference>
<keyword evidence="1" id="KW-0813">Transport</keyword>
<dbReference type="InterPro" id="IPR003593">
    <property type="entry name" value="AAA+_ATPase"/>
</dbReference>
<evidence type="ECO:0000259" key="7">
    <source>
        <dbReference type="PROSITE" id="PS50893"/>
    </source>
</evidence>
<keyword evidence="6" id="KW-0472">Membrane</keyword>
<name>A0A1M7XVH4_9BACT</name>
<dbReference type="STRING" id="1121416.SAMN02745220_00036"/>
<dbReference type="InterPro" id="IPR027417">
    <property type="entry name" value="P-loop_NTPase"/>
</dbReference>
<evidence type="ECO:0000256" key="5">
    <source>
        <dbReference type="ARBA" id="ARBA00022967"/>
    </source>
</evidence>
<keyword evidence="2" id="KW-1003">Cell membrane</keyword>
<dbReference type="InterPro" id="IPR050086">
    <property type="entry name" value="MetN_ABC_transporter-like"/>
</dbReference>
<keyword evidence="3" id="KW-0547">Nucleotide-binding</keyword>
<dbReference type="AlphaFoldDB" id="A0A1M7XVH4"/>
<accession>A0A1M7XVH4</accession>
<keyword evidence="5" id="KW-1278">Translocase</keyword>
<dbReference type="PROSITE" id="PS50893">
    <property type="entry name" value="ABC_TRANSPORTER_2"/>
    <property type="match status" value="1"/>
</dbReference>
<dbReference type="PANTHER" id="PTHR43166">
    <property type="entry name" value="AMINO ACID IMPORT ATP-BINDING PROTEIN"/>
    <property type="match status" value="1"/>
</dbReference>
<dbReference type="Proteomes" id="UP000184603">
    <property type="component" value="Unassembled WGS sequence"/>
</dbReference>
<evidence type="ECO:0000256" key="4">
    <source>
        <dbReference type="ARBA" id="ARBA00022840"/>
    </source>
</evidence>
<dbReference type="PANTHER" id="PTHR43166:SF6">
    <property type="entry name" value="PHOSPHONATES IMPORT ATP-BINDING PROTEIN PHNC"/>
    <property type="match status" value="1"/>
</dbReference>
<evidence type="ECO:0000256" key="6">
    <source>
        <dbReference type="ARBA" id="ARBA00023136"/>
    </source>
</evidence>
<dbReference type="PROSITE" id="PS00211">
    <property type="entry name" value="ABC_TRANSPORTER_1"/>
    <property type="match status" value="1"/>
</dbReference>
<dbReference type="OrthoDB" id="9809450at2"/>
<sequence length="207" mass="22751">MAYGDTVVLRGISLTIKAGEKVALIGRSGAGKTTLLRRLYQLNPRDCAFIHQHQALVPQLSVFHNIYMGRLDHHSVWTNVLNLIRPSAKHRAEIEPIAAHLGLADKLFTRVGELSGGQQQRVGIGRALYRGGQVVMADEPVSSLDVVQREEIMQLIVEAGSTVISSLHSVSLSQRFFDRVIGLKDSQILFDLPADSVSNAQLAELYC</sequence>
<feature type="domain" description="ABC transporter" evidence="7">
    <location>
        <begin position="1"/>
        <end position="205"/>
    </location>
</feature>
<organism evidence="8 9">
    <name type="scientific">Desulfopila aestuarii DSM 18488</name>
    <dbReference type="NCBI Taxonomy" id="1121416"/>
    <lineage>
        <taxon>Bacteria</taxon>
        <taxon>Pseudomonadati</taxon>
        <taxon>Thermodesulfobacteriota</taxon>
        <taxon>Desulfobulbia</taxon>
        <taxon>Desulfobulbales</taxon>
        <taxon>Desulfocapsaceae</taxon>
        <taxon>Desulfopila</taxon>
    </lineage>
</organism>
<dbReference type="GO" id="GO:0016887">
    <property type="term" value="F:ATP hydrolysis activity"/>
    <property type="evidence" value="ECO:0007669"/>
    <property type="project" value="InterPro"/>
</dbReference>
<evidence type="ECO:0000256" key="3">
    <source>
        <dbReference type="ARBA" id="ARBA00022741"/>
    </source>
</evidence>
<keyword evidence="9" id="KW-1185">Reference proteome</keyword>
<evidence type="ECO:0000256" key="1">
    <source>
        <dbReference type="ARBA" id="ARBA00022448"/>
    </source>
</evidence>
<protein>
    <submittedName>
        <fullName evidence="8">Phosphonate transport system ATP-binding protein</fullName>
    </submittedName>
</protein>
<dbReference type="RefSeq" id="WP_073611427.1">
    <property type="nucleotide sequence ID" value="NZ_FRFE01000001.1"/>
</dbReference>
<dbReference type="Pfam" id="PF00005">
    <property type="entry name" value="ABC_tran"/>
    <property type="match status" value="1"/>
</dbReference>
<dbReference type="SUPFAM" id="SSF52540">
    <property type="entry name" value="P-loop containing nucleoside triphosphate hydrolases"/>
    <property type="match status" value="1"/>
</dbReference>
<dbReference type="Gene3D" id="3.40.50.300">
    <property type="entry name" value="P-loop containing nucleotide triphosphate hydrolases"/>
    <property type="match status" value="1"/>
</dbReference>
<evidence type="ECO:0000313" key="8">
    <source>
        <dbReference type="EMBL" id="SHO42584.1"/>
    </source>
</evidence>
<keyword evidence="4 8" id="KW-0067">ATP-binding</keyword>
<evidence type="ECO:0000256" key="2">
    <source>
        <dbReference type="ARBA" id="ARBA00022475"/>
    </source>
</evidence>
<proteinExistence type="predicted"/>